<feature type="transmembrane region" description="Helical" evidence="1">
    <location>
        <begin position="237"/>
        <end position="263"/>
    </location>
</feature>
<sequence length="290" mass="31201">MSTVMDRALLRSRRVAARLRRTSSGALIERVYVGFVAIEPFDRAMTLAAQAFVSLVPVMIVTAALKPDREGFGSFMADSLGLSDATRESLAGSVSTDASVGSSVGVLGLLVALIGATSYSRALERMYAKVWQVKRPGLRSAWRWPATVLAVIVAIGLLELTRQATEGVPLPALWDFLVRLVIWGVVWTFVPWALLRAQVSVRVLAFSGLMSAFLLGVLSIAGTLYLPIVLVSGARQFGVLGLVFAYIGWLFAVSFALVLACVVGRACAEEDGVLGRVVRGRDDVRSWKAV</sequence>
<keyword evidence="1" id="KW-1133">Transmembrane helix</keyword>
<keyword evidence="3" id="KW-1185">Reference proteome</keyword>
<gene>
    <name evidence="2" type="ORF">HGA02_00620</name>
</gene>
<feature type="transmembrane region" description="Helical" evidence="1">
    <location>
        <begin position="141"/>
        <end position="160"/>
    </location>
</feature>
<dbReference type="RefSeq" id="WP_168676434.1">
    <property type="nucleotide sequence ID" value="NZ_JAAXOY010000002.1"/>
</dbReference>
<reference evidence="2 3" key="1">
    <citation type="submission" date="2020-04" db="EMBL/GenBank/DDBJ databases">
        <title>MicrobeNet Type strains.</title>
        <authorList>
            <person name="Nicholson A.C."/>
        </authorList>
    </citation>
    <scope>NUCLEOTIDE SEQUENCE [LARGE SCALE GENOMIC DNA]</scope>
    <source>
        <strain evidence="2 3">ATCC BAA-787</strain>
    </source>
</reference>
<feature type="transmembrane region" description="Helical" evidence="1">
    <location>
        <begin position="172"/>
        <end position="194"/>
    </location>
</feature>
<keyword evidence="1" id="KW-0812">Transmembrane</keyword>
<keyword evidence="1" id="KW-0472">Membrane</keyword>
<evidence type="ECO:0000313" key="3">
    <source>
        <dbReference type="Proteomes" id="UP000777774"/>
    </source>
</evidence>
<evidence type="ECO:0000256" key="1">
    <source>
        <dbReference type="SAM" id="Phobius"/>
    </source>
</evidence>
<name>A0ABX1JXP3_9CELL</name>
<protein>
    <submittedName>
        <fullName evidence="2">Uncharacterized protein</fullName>
    </submittedName>
</protein>
<comment type="caution">
    <text evidence="2">The sequence shown here is derived from an EMBL/GenBank/DDBJ whole genome shotgun (WGS) entry which is preliminary data.</text>
</comment>
<feature type="transmembrane region" description="Helical" evidence="1">
    <location>
        <begin position="100"/>
        <end position="120"/>
    </location>
</feature>
<accession>A0ABX1JXP3</accession>
<dbReference type="EMBL" id="JAAXOY010000002">
    <property type="protein sequence ID" value="NKY38075.1"/>
    <property type="molecule type" value="Genomic_DNA"/>
</dbReference>
<evidence type="ECO:0000313" key="2">
    <source>
        <dbReference type="EMBL" id="NKY38075.1"/>
    </source>
</evidence>
<organism evidence="2 3">
    <name type="scientific">Cellulomonas septica</name>
    <dbReference type="NCBI Taxonomy" id="285080"/>
    <lineage>
        <taxon>Bacteria</taxon>
        <taxon>Bacillati</taxon>
        <taxon>Actinomycetota</taxon>
        <taxon>Actinomycetes</taxon>
        <taxon>Micrococcales</taxon>
        <taxon>Cellulomonadaceae</taxon>
        <taxon>Cellulomonas</taxon>
    </lineage>
</organism>
<feature type="transmembrane region" description="Helical" evidence="1">
    <location>
        <begin position="47"/>
        <end position="65"/>
    </location>
</feature>
<feature type="transmembrane region" description="Helical" evidence="1">
    <location>
        <begin position="206"/>
        <end position="231"/>
    </location>
</feature>
<dbReference type="Proteomes" id="UP000777774">
    <property type="component" value="Unassembled WGS sequence"/>
</dbReference>
<proteinExistence type="predicted"/>